<reference evidence="5" key="1">
    <citation type="submission" date="2021-10" db="EMBL/GenBank/DDBJ databases">
        <authorList>
            <person name="Piombo E."/>
        </authorList>
    </citation>
    <scope>NUCLEOTIDE SEQUENCE</scope>
</reference>
<accession>A0A9N9UR99</accession>
<dbReference type="InterPro" id="IPR020946">
    <property type="entry name" value="Flavin_mOase-like"/>
</dbReference>
<dbReference type="InterPro" id="IPR036188">
    <property type="entry name" value="FAD/NAD-bd_sf"/>
</dbReference>
<dbReference type="GO" id="GO:0050660">
    <property type="term" value="F:flavin adenine dinucleotide binding"/>
    <property type="evidence" value="ECO:0007669"/>
    <property type="project" value="InterPro"/>
</dbReference>
<keyword evidence="3" id="KW-0274">FAD</keyword>
<evidence type="ECO:0000256" key="3">
    <source>
        <dbReference type="ARBA" id="ARBA00022827"/>
    </source>
</evidence>
<sequence length="622" mass="70167">QDGPSIETLDVRKSDCTETVSRAEELDLENQKENEESLDRLIIDNTAVYNGIHPLFPRSSFRLENRYIDQPRKLRVVVIGAGIAGITAGMLLPHKVPGIDLHIYEKNEELGGVWLENRYPGVRCDVPSHVYQSTFSPNTEWSEVYARGHEIHEYWVSQARKHDVYKYISFRHQVCDLLWDPAASKWVLTIRNEKGATMIDQADFVITATGRFNARKLPSYDGIDDYKGTIRHTSDWDKTFDVTGKVVAVIGNGASGVQVVPSLQRVAKQVDHYARSKTWIAGSDSKEERTFEPQYITQDQRDAFKKDPEEYLKFRKELEGKSWRGFTSFLRGSESNIQAREQFIELMRKRLVKKPELLENLVPDFSPNCRRLTPGPGYLEAVTEPNVRLIQTPIKRFTETGIETTDGQHNPVDAIFCATGANVDGAPTFPIRCGDTDLRTAWKPNGQFGFPYTYLGLATPGIPNLFFALGPHGSGPAGNIIHSLEVQLTYYAKILRKVSQQGIKSIVPSKKATDDFTSYSDAYFAQTVLSDNCSSWFNGGRPGNRIHGIWPGSAAHLSTARREPRWEDWEYEHISPSGNVFAYLGNGMTAAELDPDSDMTPYLTAPGTVDLREVHEKWWSIP</sequence>
<feature type="non-terminal residue" evidence="5">
    <location>
        <position position="1"/>
    </location>
</feature>
<evidence type="ECO:0000256" key="2">
    <source>
        <dbReference type="ARBA" id="ARBA00022630"/>
    </source>
</evidence>
<dbReference type="EMBL" id="CABFNO020001541">
    <property type="protein sequence ID" value="CAG9996789.1"/>
    <property type="molecule type" value="Genomic_DNA"/>
</dbReference>
<keyword evidence="6" id="KW-1185">Reference proteome</keyword>
<dbReference type="AlphaFoldDB" id="A0A9N9UR99"/>
<evidence type="ECO:0000256" key="1">
    <source>
        <dbReference type="ARBA" id="ARBA00010139"/>
    </source>
</evidence>
<dbReference type="GO" id="GO:0050661">
    <property type="term" value="F:NADP binding"/>
    <property type="evidence" value="ECO:0007669"/>
    <property type="project" value="InterPro"/>
</dbReference>
<comment type="caution">
    <text evidence="5">The sequence shown here is derived from an EMBL/GenBank/DDBJ whole genome shotgun (WGS) entry which is preliminary data.</text>
</comment>
<evidence type="ECO:0000313" key="5">
    <source>
        <dbReference type="EMBL" id="CAG9996789.1"/>
    </source>
</evidence>
<dbReference type="InterPro" id="IPR051209">
    <property type="entry name" value="FAD-bind_Monooxygenase_sf"/>
</dbReference>
<dbReference type="OrthoDB" id="74360at2759"/>
<evidence type="ECO:0000313" key="6">
    <source>
        <dbReference type="Proteomes" id="UP000754883"/>
    </source>
</evidence>
<dbReference type="SUPFAM" id="SSF51905">
    <property type="entry name" value="FAD/NAD(P)-binding domain"/>
    <property type="match status" value="2"/>
</dbReference>
<gene>
    <name evidence="5" type="ORF">CBYS24578_00015914</name>
</gene>
<dbReference type="PANTHER" id="PTHR42877">
    <property type="entry name" value="L-ORNITHINE N(5)-MONOOXYGENASE-RELATED"/>
    <property type="match status" value="1"/>
</dbReference>
<evidence type="ECO:0008006" key="7">
    <source>
        <dbReference type="Google" id="ProtNLM"/>
    </source>
</evidence>
<dbReference type="Gene3D" id="3.50.50.60">
    <property type="entry name" value="FAD/NAD(P)-binding domain"/>
    <property type="match status" value="2"/>
</dbReference>
<comment type="similarity">
    <text evidence="1">Belongs to the FAD-binding monooxygenase family.</text>
</comment>
<dbReference type="Pfam" id="PF00743">
    <property type="entry name" value="FMO-like"/>
    <property type="match status" value="1"/>
</dbReference>
<dbReference type="PANTHER" id="PTHR42877:SF6">
    <property type="entry name" value="MONOOXYGENASE, PUTATIVE (AFU_ORTHOLOGUE AFUA_3G15050)-RELATED"/>
    <property type="match status" value="1"/>
</dbReference>
<protein>
    <recommendedName>
        <fullName evidence="7">Sterigmatocystin biosynthesis monooxygenase stcW</fullName>
    </recommendedName>
</protein>
<dbReference type="GO" id="GO:0004499">
    <property type="term" value="F:N,N-dimethylaniline monooxygenase activity"/>
    <property type="evidence" value="ECO:0007669"/>
    <property type="project" value="InterPro"/>
</dbReference>
<keyword evidence="4" id="KW-0560">Oxidoreductase</keyword>
<organism evidence="5 6">
    <name type="scientific">Clonostachys byssicola</name>
    <dbReference type="NCBI Taxonomy" id="160290"/>
    <lineage>
        <taxon>Eukaryota</taxon>
        <taxon>Fungi</taxon>
        <taxon>Dikarya</taxon>
        <taxon>Ascomycota</taxon>
        <taxon>Pezizomycotina</taxon>
        <taxon>Sordariomycetes</taxon>
        <taxon>Hypocreomycetidae</taxon>
        <taxon>Hypocreales</taxon>
        <taxon>Bionectriaceae</taxon>
        <taxon>Clonostachys</taxon>
    </lineage>
</organism>
<proteinExistence type="inferred from homology"/>
<evidence type="ECO:0000256" key="4">
    <source>
        <dbReference type="ARBA" id="ARBA00023002"/>
    </source>
</evidence>
<keyword evidence="2" id="KW-0285">Flavoprotein</keyword>
<name>A0A9N9UR99_9HYPO</name>
<dbReference type="Proteomes" id="UP000754883">
    <property type="component" value="Unassembled WGS sequence"/>
</dbReference>